<sequence>MRHIKRLVLLETCSQQRKPLRLIRKIILIGLLLYAGSSAHAQKDSLSALFSSADKIEILSHQDLYLPATTGELRQGINGHWRSLADASGNLNTCIVVRRLELKEQEKRSLAKILFDTSQPGIPPDKASCFLPHQAIVMYRKGKCFLIDLCFDCRRFSSSEQILLPNGFLLTDEQWYKLEHFFIARGIRPNIEDKSG</sequence>
<dbReference type="AlphaFoldDB" id="A0A2P8D308"/>
<proteinExistence type="predicted"/>
<name>A0A2P8D308_9BACT</name>
<dbReference type="EMBL" id="PYGD01000005">
    <property type="protein sequence ID" value="PSK91602.1"/>
    <property type="molecule type" value="Genomic_DNA"/>
</dbReference>
<keyword evidence="2" id="KW-1185">Reference proteome</keyword>
<evidence type="ECO:0000313" key="1">
    <source>
        <dbReference type="EMBL" id="PSK91602.1"/>
    </source>
</evidence>
<evidence type="ECO:0000313" key="2">
    <source>
        <dbReference type="Proteomes" id="UP000240572"/>
    </source>
</evidence>
<reference evidence="1 2" key="1">
    <citation type="submission" date="2018-03" db="EMBL/GenBank/DDBJ databases">
        <title>Genomic Encyclopedia of Type Strains, Phase III (KMG-III): the genomes of soil and plant-associated and newly described type strains.</title>
        <authorList>
            <person name="Whitman W."/>
        </authorList>
    </citation>
    <scope>NUCLEOTIDE SEQUENCE [LARGE SCALE GENOMIC DNA]</scope>
    <source>
        <strain evidence="1 2">CGMCC 1.12700</strain>
    </source>
</reference>
<accession>A0A2P8D308</accession>
<comment type="caution">
    <text evidence="1">The sequence shown here is derived from an EMBL/GenBank/DDBJ whole genome shotgun (WGS) entry which is preliminary data.</text>
</comment>
<gene>
    <name evidence="1" type="ORF">B0I18_105187</name>
</gene>
<protein>
    <submittedName>
        <fullName evidence="1">Uncharacterized protein</fullName>
    </submittedName>
</protein>
<dbReference type="Proteomes" id="UP000240572">
    <property type="component" value="Unassembled WGS sequence"/>
</dbReference>
<organism evidence="1 2">
    <name type="scientific">Taibaiella chishuiensis</name>
    <dbReference type="NCBI Taxonomy" id="1434707"/>
    <lineage>
        <taxon>Bacteria</taxon>
        <taxon>Pseudomonadati</taxon>
        <taxon>Bacteroidota</taxon>
        <taxon>Chitinophagia</taxon>
        <taxon>Chitinophagales</taxon>
        <taxon>Chitinophagaceae</taxon>
        <taxon>Taibaiella</taxon>
    </lineage>
</organism>